<dbReference type="PANTHER" id="PTHR24559">
    <property type="entry name" value="TRANSPOSON TY3-I GAG-POL POLYPROTEIN"/>
    <property type="match status" value="1"/>
</dbReference>
<dbReference type="SUPFAM" id="SSF56672">
    <property type="entry name" value="DNA/RNA polymerases"/>
    <property type="match status" value="1"/>
</dbReference>
<feature type="compositionally biased region" description="Basic and acidic residues" evidence="1">
    <location>
        <begin position="540"/>
        <end position="551"/>
    </location>
</feature>
<feature type="region of interest" description="Disordered" evidence="1">
    <location>
        <begin position="385"/>
        <end position="414"/>
    </location>
</feature>
<feature type="compositionally biased region" description="Polar residues" evidence="1">
    <location>
        <begin position="399"/>
        <end position="413"/>
    </location>
</feature>
<feature type="compositionally biased region" description="Low complexity" evidence="1">
    <location>
        <begin position="512"/>
        <end position="521"/>
    </location>
</feature>
<sequence length="571" mass="63376">SCACLHPFPIYCSSRSRPENLARAEGDVFKRQASSKYRQRSTVCILVTSLTMKQLLGQWLDLTIEEYHSGLWACFIEEGSMVSGTSIFIFQSKKLWKKSEKNRVFSLVPPAGQPPPSAEVAAKTTTAWLQPPTLHRSTTATSSRSTQQTDDATSLVDRQSSAELIKPRQKSLTPVSSSVRRAERGGRGLGEGSEREFGAARGPYDATESGLLFRQLAREKLTTMHDVEHAIYTKDDVPVNAKPCRFPQPLREELERQLTEMLKSGIIEESKSSYRSNIFLVPKAPDSKGNKKYRLVVDYRQLNEKTEPDRYPLPNILDIIDHVVIDHNSELSAKKINKYTNMKNYSDLERKANNVVMLKNEWNDELWEIITDINDYDEQAACTADASPEMRVPPKRSAGSFSGPIQTDQNNNVAEDCDDYVLVDKRRPSPAAQAAAPDARSMTRPREGPAEGVRRNTGGCGRTTGRPGATALKLGHVRIGWGELPSIPCSRGGCALLSLLEPWTRGRSLQGSRPARSSATDAARRATKQRTAKANHRAFCCRERGADDHRHATTTLELPSGPELSPRTADG</sequence>
<feature type="non-terminal residue" evidence="2">
    <location>
        <position position="1"/>
    </location>
</feature>
<name>A0A6H5IZL1_9HYME</name>
<keyword evidence="3" id="KW-1185">Reference proteome</keyword>
<evidence type="ECO:0008006" key="4">
    <source>
        <dbReference type="Google" id="ProtNLM"/>
    </source>
</evidence>
<dbReference type="Proteomes" id="UP000479190">
    <property type="component" value="Unassembled WGS sequence"/>
</dbReference>
<dbReference type="GO" id="GO:0071897">
    <property type="term" value="P:DNA biosynthetic process"/>
    <property type="evidence" value="ECO:0007669"/>
    <property type="project" value="UniProtKB-ARBA"/>
</dbReference>
<feature type="compositionally biased region" description="Basic and acidic residues" evidence="1">
    <location>
        <begin position="180"/>
        <end position="198"/>
    </location>
</feature>
<accession>A0A6H5IZL1</accession>
<feature type="compositionally biased region" description="Low complexity" evidence="1">
    <location>
        <begin position="136"/>
        <end position="154"/>
    </location>
</feature>
<evidence type="ECO:0000313" key="3">
    <source>
        <dbReference type="Proteomes" id="UP000479190"/>
    </source>
</evidence>
<feature type="region of interest" description="Disordered" evidence="1">
    <location>
        <begin position="507"/>
        <end position="571"/>
    </location>
</feature>
<dbReference type="AlphaFoldDB" id="A0A6H5IZL1"/>
<reference evidence="2 3" key="1">
    <citation type="submission" date="2020-02" db="EMBL/GenBank/DDBJ databases">
        <authorList>
            <person name="Ferguson B K."/>
        </authorList>
    </citation>
    <scope>NUCLEOTIDE SEQUENCE [LARGE SCALE GENOMIC DNA]</scope>
</reference>
<feature type="compositionally biased region" description="Polar residues" evidence="1">
    <location>
        <begin position="170"/>
        <end position="179"/>
    </location>
</feature>
<evidence type="ECO:0000313" key="2">
    <source>
        <dbReference type="EMBL" id="CAB0042410.1"/>
    </source>
</evidence>
<dbReference type="OrthoDB" id="425619at2759"/>
<protein>
    <recommendedName>
        <fullName evidence="4">Reverse transcriptase domain-containing protein</fullName>
    </recommendedName>
</protein>
<feature type="compositionally biased region" description="Basic residues" evidence="1">
    <location>
        <begin position="525"/>
        <end position="536"/>
    </location>
</feature>
<dbReference type="InterPro" id="IPR053134">
    <property type="entry name" value="RNA-dir_DNA_polymerase"/>
</dbReference>
<dbReference type="InterPro" id="IPR043502">
    <property type="entry name" value="DNA/RNA_pol_sf"/>
</dbReference>
<dbReference type="Gene3D" id="3.10.10.10">
    <property type="entry name" value="HIV Type 1 Reverse Transcriptase, subunit A, domain 1"/>
    <property type="match status" value="1"/>
</dbReference>
<feature type="compositionally biased region" description="Low complexity" evidence="1">
    <location>
        <begin position="429"/>
        <end position="440"/>
    </location>
</feature>
<feature type="region of interest" description="Disordered" evidence="1">
    <location>
        <begin position="428"/>
        <end position="467"/>
    </location>
</feature>
<proteinExistence type="predicted"/>
<feature type="region of interest" description="Disordered" evidence="1">
    <location>
        <begin position="107"/>
        <end position="202"/>
    </location>
</feature>
<dbReference type="PANTHER" id="PTHR24559:SF444">
    <property type="entry name" value="REVERSE TRANSCRIPTASE DOMAIN-CONTAINING PROTEIN"/>
    <property type="match status" value="1"/>
</dbReference>
<dbReference type="EMBL" id="CADCXV010001193">
    <property type="protein sequence ID" value="CAB0042410.1"/>
    <property type="molecule type" value="Genomic_DNA"/>
</dbReference>
<gene>
    <name evidence="2" type="ORF">TBRA_LOCUS14030</name>
</gene>
<evidence type="ECO:0000256" key="1">
    <source>
        <dbReference type="SAM" id="MobiDB-lite"/>
    </source>
</evidence>
<organism evidence="2 3">
    <name type="scientific">Trichogramma brassicae</name>
    <dbReference type="NCBI Taxonomy" id="86971"/>
    <lineage>
        <taxon>Eukaryota</taxon>
        <taxon>Metazoa</taxon>
        <taxon>Ecdysozoa</taxon>
        <taxon>Arthropoda</taxon>
        <taxon>Hexapoda</taxon>
        <taxon>Insecta</taxon>
        <taxon>Pterygota</taxon>
        <taxon>Neoptera</taxon>
        <taxon>Endopterygota</taxon>
        <taxon>Hymenoptera</taxon>
        <taxon>Apocrita</taxon>
        <taxon>Proctotrupomorpha</taxon>
        <taxon>Chalcidoidea</taxon>
        <taxon>Trichogrammatidae</taxon>
        <taxon>Trichogramma</taxon>
    </lineage>
</organism>
<feature type="compositionally biased region" description="Basic and acidic residues" evidence="1">
    <location>
        <begin position="444"/>
        <end position="454"/>
    </location>
</feature>